<comment type="caution">
    <text evidence="4">The sequence shown here is derived from an EMBL/GenBank/DDBJ whole genome shotgun (WGS) entry which is preliminary data.</text>
</comment>
<evidence type="ECO:0000313" key="5">
    <source>
        <dbReference type="Proteomes" id="UP000267049"/>
    </source>
</evidence>
<dbReference type="InterPro" id="IPR002110">
    <property type="entry name" value="Ankyrin_rpt"/>
</dbReference>
<dbReference type="Proteomes" id="UP000267049">
    <property type="component" value="Unassembled WGS sequence"/>
</dbReference>
<dbReference type="PANTHER" id="PTHR24171">
    <property type="entry name" value="ANKYRIN REPEAT DOMAIN-CONTAINING PROTEIN 39-RELATED"/>
    <property type="match status" value="1"/>
</dbReference>
<evidence type="ECO:0000256" key="3">
    <source>
        <dbReference type="PROSITE-ProRule" id="PRU00023"/>
    </source>
</evidence>
<evidence type="ECO:0000256" key="2">
    <source>
        <dbReference type="ARBA" id="ARBA00023043"/>
    </source>
</evidence>
<name>A0A3M8SYC3_9GAMM</name>
<dbReference type="SMART" id="SM00248">
    <property type="entry name" value="ANK"/>
    <property type="match status" value="4"/>
</dbReference>
<feature type="repeat" description="ANK" evidence="3">
    <location>
        <begin position="120"/>
        <end position="149"/>
    </location>
</feature>
<evidence type="ECO:0000256" key="1">
    <source>
        <dbReference type="ARBA" id="ARBA00022737"/>
    </source>
</evidence>
<dbReference type="Gene3D" id="1.25.40.20">
    <property type="entry name" value="Ankyrin repeat-containing domain"/>
    <property type="match status" value="1"/>
</dbReference>
<proteinExistence type="predicted"/>
<dbReference type="AlphaFoldDB" id="A0A3M8SYC3"/>
<organism evidence="4 5">
    <name type="scientific">Montanilutibacter psychrotolerans</name>
    <dbReference type="NCBI Taxonomy" id="1327343"/>
    <lineage>
        <taxon>Bacteria</taxon>
        <taxon>Pseudomonadati</taxon>
        <taxon>Pseudomonadota</taxon>
        <taxon>Gammaproteobacteria</taxon>
        <taxon>Lysobacterales</taxon>
        <taxon>Lysobacteraceae</taxon>
        <taxon>Montanilutibacter</taxon>
    </lineage>
</organism>
<accession>A0A3M8SYC3</accession>
<protein>
    <submittedName>
        <fullName evidence="4">Ankyrin repeat domain-containing protein</fullName>
    </submittedName>
</protein>
<keyword evidence="5" id="KW-1185">Reference proteome</keyword>
<keyword evidence="1" id="KW-0677">Repeat</keyword>
<dbReference type="Pfam" id="PF00023">
    <property type="entry name" value="Ank"/>
    <property type="match status" value="1"/>
</dbReference>
<dbReference type="Pfam" id="PF12796">
    <property type="entry name" value="Ank_2"/>
    <property type="match status" value="1"/>
</dbReference>
<gene>
    <name evidence="4" type="ORF">EER27_08725</name>
</gene>
<dbReference type="RefSeq" id="WP_123087631.1">
    <property type="nucleotide sequence ID" value="NZ_RIBS01000003.1"/>
</dbReference>
<keyword evidence="2 3" id="KW-0040">ANK repeat</keyword>
<dbReference type="EMBL" id="RIBS01000003">
    <property type="protein sequence ID" value="RNF84446.1"/>
    <property type="molecule type" value="Genomic_DNA"/>
</dbReference>
<dbReference type="InterPro" id="IPR036770">
    <property type="entry name" value="Ankyrin_rpt-contain_sf"/>
</dbReference>
<dbReference type="PROSITE" id="PS50088">
    <property type="entry name" value="ANK_REPEAT"/>
    <property type="match status" value="1"/>
</dbReference>
<evidence type="ECO:0000313" key="4">
    <source>
        <dbReference type="EMBL" id="RNF84446.1"/>
    </source>
</evidence>
<sequence length="384" mass="41451">MNPEEIYQKNIATLLAIHADIASGNADSLKARLEKDPVLLHLAMYGLQGHETLLHMAAEQGQTGICSVLVSMGIALDQPAASCGNSTPLSVAASNGHLQTCQWFLEAGALVDGWPTGITTPLIDAITSGHQDVVNLLIEHHANINRLHTRLNTAPLDIAKAWGFAEIASTLIKSGAASVMDIVEGRSGEFGGSIVAFVHNTAGWVLPAQLSPFTNEEGLELRISCIDGKSKFKLLFTIGLFAKNPRTELFACLPGDWPLPQEGYTPCSPWAFPVELLTLLARHTFDSGPLSEGFMIRRSDATYANLAWPGGVDAFVVVDKAWDTKTEKETIPDDDKVALYVLAPVKFTKKGEPDEEALHALVRRKRTASWASVVIPGPDPEMTQ</sequence>
<dbReference type="PANTHER" id="PTHR24171:SF10">
    <property type="entry name" value="ANKYRIN REPEAT DOMAIN-CONTAINING PROTEIN 29-LIKE"/>
    <property type="match status" value="1"/>
</dbReference>
<dbReference type="OrthoDB" id="7029844at2"/>
<dbReference type="SUPFAM" id="SSF48403">
    <property type="entry name" value="Ankyrin repeat"/>
    <property type="match status" value="1"/>
</dbReference>
<reference evidence="4 5" key="1">
    <citation type="submission" date="2018-11" db="EMBL/GenBank/DDBJ databases">
        <title>Lysobacter cryohumiis sp. nov., isolated from soil in the Tianshan Mountains, Xinjiang, China.</title>
        <authorList>
            <person name="Luo Y."/>
            <person name="Sheng H."/>
        </authorList>
    </citation>
    <scope>NUCLEOTIDE SEQUENCE [LARGE SCALE GENOMIC DNA]</scope>
    <source>
        <strain evidence="4 5">ZS60</strain>
    </source>
</reference>